<evidence type="ECO:0000313" key="3">
    <source>
        <dbReference type="Proteomes" id="UP000652761"/>
    </source>
</evidence>
<dbReference type="Proteomes" id="UP000652761">
    <property type="component" value="Unassembled WGS sequence"/>
</dbReference>
<dbReference type="AlphaFoldDB" id="A0A843TPN9"/>
<evidence type="ECO:0000313" key="2">
    <source>
        <dbReference type="EMBL" id="MQL71403.1"/>
    </source>
</evidence>
<organism evidence="2 3">
    <name type="scientific">Colocasia esculenta</name>
    <name type="common">Wild taro</name>
    <name type="synonym">Arum esculentum</name>
    <dbReference type="NCBI Taxonomy" id="4460"/>
    <lineage>
        <taxon>Eukaryota</taxon>
        <taxon>Viridiplantae</taxon>
        <taxon>Streptophyta</taxon>
        <taxon>Embryophyta</taxon>
        <taxon>Tracheophyta</taxon>
        <taxon>Spermatophyta</taxon>
        <taxon>Magnoliopsida</taxon>
        <taxon>Liliopsida</taxon>
        <taxon>Araceae</taxon>
        <taxon>Aroideae</taxon>
        <taxon>Colocasieae</taxon>
        <taxon>Colocasia</taxon>
    </lineage>
</organism>
<feature type="region of interest" description="Disordered" evidence="1">
    <location>
        <begin position="1"/>
        <end position="20"/>
    </location>
</feature>
<accession>A0A843TPN9</accession>
<keyword evidence="3" id="KW-1185">Reference proteome</keyword>
<protein>
    <submittedName>
        <fullName evidence="2">Uncharacterized protein</fullName>
    </submittedName>
</protein>
<sequence>VYLSVSQPRTKGPAAAPRKKVKQLWRPTKHHHLQTTRSQAHASHLQRPWPGLARVRHWKRTSWGPVRLLVSVRPTKSALQVTKNKLKCHCPTVVFPSAGRTTQTQSEGVQEDDTDLDGTQVPGQAPSTHVPSSHKTWGSQLKR</sequence>
<proteinExistence type="predicted"/>
<gene>
    <name evidence="2" type="ORF">Taro_003737</name>
</gene>
<feature type="compositionally biased region" description="Polar residues" evidence="1">
    <location>
        <begin position="121"/>
        <end position="143"/>
    </location>
</feature>
<dbReference type="EMBL" id="NMUH01000097">
    <property type="protein sequence ID" value="MQL71403.1"/>
    <property type="molecule type" value="Genomic_DNA"/>
</dbReference>
<comment type="caution">
    <text evidence="2">The sequence shown here is derived from an EMBL/GenBank/DDBJ whole genome shotgun (WGS) entry which is preliminary data.</text>
</comment>
<reference evidence="2" key="1">
    <citation type="submission" date="2017-07" db="EMBL/GenBank/DDBJ databases">
        <title>Taro Niue Genome Assembly and Annotation.</title>
        <authorList>
            <person name="Atibalentja N."/>
            <person name="Keating K."/>
            <person name="Fields C.J."/>
        </authorList>
    </citation>
    <scope>NUCLEOTIDE SEQUENCE</scope>
    <source>
        <strain evidence="2">Niue_2</strain>
        <tissue evidence="2">Leaf</tissue>
    </source>
</reference>
<name>A0A843TPN9_COLES</name>
<evidence type="ECO:0000256" key="1">
    <source>
        <dbReference type="SAM" id="MobiDB-lite"/>
    </source>
</evidence>
<feature type="non-terminal residue" evidence="2">
    <location>
        <position position="1"/>
    </location>
</feature>
<feature type="compositionally biased region" description="Polar residues" evidence="1">
    <location>
        <begin position="99"/>
        <end position="108"/>
    </location>
</feature>
<feature type="region of interest" description="Disordered" evidence="1">
    <location>
        <begin position="95"/>
        <end position="143"/>
    </location>
</feature>